<evidence type="ECO:0000313" key="6">
    <source>
        <dbReference type="EMBL" id="GJM55226.1"/>
    </source>
</evidence>
<dbReference type="GO" id="GO:0046872">
    <property type="term" value="F:metal ion binding"/>
    <property type="evidence" value="ECO:0007669"/>
    <property type="project" value="UniProtKB-KW"/>
</dbReference>
<reference evidence="6" key="1">
    <citation type="journal article" date="2022" name="Int. J. Syst. Evol. Microbiol.">
        <title>Granulimonas faecalis gen. nov., sp. nov., and Leptogranulimonas caecicola gen. nov., sp. nov., novel lactate-producing Atopobiaceae bacteria isolated from mouse intestines, and an emended description of the family Atopobiaceae.</title>
        <authorList>
            <person name="Morinaga K."/>
            <person name="Kusada H."/>
            <person name="Sakamoto S."/>
            <person name="Murakami T."/>
            <person name="Toyoda A."/>
            <person name="Mori H."/>
            <person name="Meng X.Y."/>
            <person name="Takashino M."/>
            <person name="Murotomi K."/>
            <person name="Tamaki H."/>
        </authorList>
    </citation>
    <scope>NUCLEOTIDE SEQUENCE</scope>
    <source>
        <strain evidence="6">OPF53</strain>
    </source>
</reference>
<dbReference type="InterPro" id="IPR002678">
    <property type="entry name" value="DUF34/NIF3"/>
</dbReference>
<evidence type="ECO:0000256" key="5">
    <source>
        <dbReference type="PIRSR" id="PIRSR602678-1"/>
    </source>
</evidence>
<proteinExistence type="inferred from homology"/>
<comment type="caution">
    <text evidence="6">The sequence shown here is derived from an EMBL/GenBank/DDBJ whole genome shotgun (WGS) entry which is preliminary data.</text>
</comment>
<comment type="similarity">
    <text evidence="1">Belongs to the GTP cyclohydrolase I type 2/NIF3 family.</text>
</comment>
<dbReference type="EMBL" id="BQKC01000001">
    <property type="protein sequence ID" value="GJM55226.1"/>
    <property type="molecule type" value="Genomic_DNA"/>
</dbReference>
<sequence>MGLSVGDPSAGVTGVACALDPLPDTLARAAAQGCNVLVTHHPAFLEAPGTVTPSVATSSLGGSLVWEAARLGVSLIAMHTNLDRSAAALAVPTRLTNLHAVGRLEEPDGFGAVLDGEGLTAAELAERFGEAYGCPPTLYGDPDAPCTRVGFCSGSLGDLWETAVAQGCQAVVTGELGYHRVLAAVEAGCAVILLGHDVSELPYARLLAASVAERQDSVPVVTLAEEAHWRICLDPRSIGR</sequence>
<dbReference type="PANTHER" id="PTHR13799:SF14">
    <property type="entry name" value="GTP CYCLOHYDROLASE 1 TYPE 2 HOMOLOG"/>
    <property type="match status" value="1"/>
</dbReference>
<keyword evidence="4 5" id="KW-0479">Metal-binding</keyword>
<evidence type="ECO:0000256" key="2">
    <source>
        <dbReference type="ARBA" id="ARBA00011643"/>
    </source>
</evidence>
<dbReference type="AlphaFoldDB" id="A0AAV5B3P1"/>
<feature type="binding site" evidence="5">
    <location>
        <position position="40"/>
    </location>
    <ligand>
        <name>a divalent metal cation</name>
        <dbReference type="ChEBI" id="CHEBI:60240"/>
        <label>1</label>
    </ligand>
</feature>
<keyword evidence="7" id="KW-1185">Reference proteome</keyword>
<dbReference type="GO" id="GO:0005737">
    <property type="term" value="C:cytoplasm"/>
    <property type="evidence" value="ECO:0007669"/>
    <property type="project" value="TreeGrafter"/>
</dbReference>
<comment type="subunit">
    <text evidence="2">Homohexamer.</text>
</comment>
<dbReference type="Proteomes" id="UP001055025">
    <property type="component" value="Unassembled WGS sequence"/>
</dbReference>
<dbReference type="Pfam" id="PF01784">
    <property type="entry name" value="DUF34_NIF3"/>
    <property type="match status" value="1"/>
</dbReference>
<evidence type="ECO:0000256" key="4">
    <source>
        <dbReference type="ARBA" id="ARBA00022723"/>
    </source>
</evidence>
<evidence type="ECO:0000256" key="1">
    <source>
        <dbReference type="ARBA" id="ARBA00006964"/>
    </source>
</evidence>
<evidence type="ECO:0000313" key="7">
    <source>
        <dbReference type="Proteomes" id="UP001055025"/>
    </source>
</evidence>
<dbReference type="SUPFAM" id="SSF102705">
    <property type="entry name" value="NIF3 (NGG1p interacting factor 3)-like"/>
    <property type="match status" value="1"/>
</dbReference>
<feature type="binding site" evidence="5">
    <location>
        <position position="83"/>
    </location>
    <ligand>
        <name>a divalent metal cation</name>
        <dbReference type="ChEBI" id="CHEBI:60240"/>
        <label>1</label>
    </ligand>
</feature>
<feature type="binding site" evidence="5">
    <location>
        <position position="200"/>
    </location>
    <ligand>
        <name>a divalent metal cation</name>
        <dbReference type="ChEBI" id="CHEBI:60240"/>
        <label>1</label>
    </ligand>
</feature>
<protein>
    <recommendedName>
        <fullName evidence="3">GTP cyclohydrolase 1 type 2 homolog</fullName>
    </recommendedName>
</protein>
<dbReference type="InterPro" id="IPR036069">
    <property type="entry name" value="DUF34/NIF3_sf"/>
</dbReference>
<feature type="binding site" evidence="5">
    <location>
        <position position="41"/>
    </location>
    <ligand>
        <name>a divalent metal cation</name>
        <dbReference type="ChEBI" id="CHEBI:60240"/>
        <label>1</label>
    </ligand>
</feature>
<name>A0AAV5B3P1_9ACTN</name>
<dbReference type="PANTHER" id="PTHR13799">
    <property type="entry name" value="NGG1 INTERACTING FACTOR 3"/>
    <property type="match status" value="1"/>
</dbReference>
<gene>
    <name evidence="6" type="ORF">ATOP_08810</name>
</gene>
<feature type="binding site" evidence="5">
    <location>
        <position position="196"/>
    </location>
    <ligand>
        <name>a divalent metal cation</name>
        <dbReference type="ChEBI" id="CHEBI:60240"/>
        <label>1</label>
    </ligand>
</feature>
<dbReference type="Gene3D" id="3.40.1390.30">
    <property type="entry name" value="NIF3 (NGG1p interacting factor 3)-like"/>
    <property type="match status" value="2"/>
</dbReference>
<organism evidence="6 7">
    <name type="scientific">Granulimonas faecalis</name>
    <dbReference type="NCBI Taxonomy" id="2894155"/>
    <lineage>
        <taxon>Bacteria</taxon>
        <taxon>Bacillati</taxon>
        <taxon>Actinomycetota</taxon>
        <taxon>Coriobacteriia</taxon>
        <taxon>Coriobacteriales</taxon>
        <taxon>Kribbibacteriaceae</taxon>
        <taxon>Granulimonas</taxon>
    </lineage>
</organism>
<accession>A0AAV5B3P1</accession>
<evidence type="ECO:0000256" key="3">
    <source>
        <dbReference type="ARBA" id="ARBA00022112"/>
    </source>
</evidence>